<dbReference type="RefSeq" id="WP_104976865.1">
    <property type="nucleotide sequence ID" value="NZ_CP012673.1"/>
</dbReference>
<dbReference type="Proteomes" id="UP000238348">
    <property type="component" value="Chromosome"/>
</dbReference>
<protein>
    <submittedName>
        <fullName evidence="1">Uncharacterized protein</fullName>
    </submittedName>
</protein>
<dbReference type="InterPro" id="IPR052918">
    <property type="entry name" value="Motility_Chemotaxis_Reg"/>
</dbReference>
<dbReference type="PANTHER" id="PTHR35580:SF1">
    <property type="entry name" value="PHYTASE-LIKE DOMAIN-CONTAINING PROTEIN"/>
    <property type="match status" value="1"/>
</dbReference>
<dbReference type="EMBL" id="CP012673">
    <property type="protein sequence ID" value="AUX38804.1"/>
    <property type="molecule type" value="Genomic_DNA"/>
</dbReference>
<evidence type="ECO:0000313" key="2">
    <source>
        <dbReference type="Proteomes" id="UP000238348"/>
    </source>
</evidence>
<accession>A0A2L0EHN0</accession>
<gene>
    <name evidence="1" type="ORF">SOCE26_001820</name>
</gene>
<name>A0A2L0EHN0_SORCE</name>
<sequence>MLASTPEPIDFGGGLLSAGGSAYTASLAKLDRAGNHLWSTRFEVSDGLLVAQDLVIDASDNIIVAVSATGTSVDLGGGAVALPGSGWNTVVAKFDAAGNTLWSEAFSNVYTRAVAVDAAGDVVLAGGCEADADLGGGALGSTGACAAKVDAAGHHVWSRHVSGPSLRDLACDAMGNIVLAGYVGYIEGATIDDPGTADVYVAKLDSAGNDLWSETFGGETVQIANSVAIDGSGDIVLAGTFFGSLDFGGGPLVSAGGRAYDPHWEGTLQWGDDIFLAKLDGAGDFVWSRSYGDAGVQAPWGVAAAGDGSIALTGGVLGVVDFGTGPLTASSSYGDVFAAKLDATGNTLWSRLYGGGPQQVGQAVALGPAGHVIVSGIFHEKIDFGFGLHETSAEEYEQSDIFLAKLDGL</sequence>
<dbReference type="AlphaFoldDB" id="A0A2L0EHN0"/>
<evidence type="ECO:0000313" key="1">
    <source>
        <dbReference type="EMBL" id="AUX38804.1"/>
    </source>
</evidence>
<organism evidence="1 2">
    <name type="scientific">Sorangium cellulosum</name>
    <name type="common">Polyangium cellulosum</name>
    <dbReference type="NCBI Taxonomy" id="56"/>
    <lineage>
        <taxon>Bacteria</taxon>
        <taxon>Pseudomonadati</taxon>
        <taxon>Myxococcota</taxon>
        <taxon>Polyangia</taxon>
        <taxon>Polyangiales</taxon>
        <taxon>Polyangiaceae</taxon>
        <taxon>Sorangium</taxon>
    </lineage>
</organism>
<dbReference type="OrthoDB" id="5522807at2"/>
<proteinExistence type="predicted"/>
<dbReference type="PANTHER" id="PTHR35580">
    <property type="entry name" value="CELL SURFACE GLYCOPROTEIN (S-LAYER PROTEIN)-LIKE PROTEIN"/>
    <property type="match status" value="1"/>
</dbReference>
<reference evidence="1 2" key="1">
    <citation type="submission" date="2015-09" db="EMBL/GenBank/DDBJ databases">
        <title>Sorangium comparison.</title>
        <authorList>
            <person name="Zaburannyi N."/>
            <person name="Bunk B."/>
            <person name="Overmann J."/>
            <person name="Mueller R."/>
        </authorList>
    </citation>
    <scope>NUCLEOTIDE SEQUENCE [LARGE SCALE GENOMIC DNA]</scope>
    <source>
        <strain evidence="1 2">So ce26</strain>
    </source>
</reference>
<dbReference type="SUPFAM" id="SSF101898">
    <property type="entry name" value="NHL repeat"/>
    <property type="match status" value="1"/>
</dbReference>